<evidence type="ECO:0000313" key="8">
    <source>
        <dbReference type="EMBL" id="RSL58254.1"/>
    </source>
</evidence>
<dbReference type="Gene3D" id="1.10.630.10">
    <property type="entry name" value="Cytochrome P450"/>
    <property type="match status" value="1"/>
</dbReference>
<dbReference type="InterPro" id="IPR036396">
    <property type="entry name" value="Cyt_P450_sf"/>
</dbReference>
<comment type="caution">
    <text evidence="8">The sequence shown here is derived from an EMBL/GenBank/DDBJ whole genome shotgun (WGS) entry which is preliminary data.</text>
</comment>
<evidence type="ECO:0000256" key="2">
    <source>
        <dbReference type="ARBA" id="ARBA00010617"/>
    </source>
</evidence>
<dbReference type="InterPro" id="IPR053007">
    <property type="entry name" value="CYP450_monoxygenase_sec-met"/>
</dbReference>
<dbReference type="GO" id="GO:0005506">
    <property type="term" value="F:iron ion binding"/>
    <property type="evidence" value="ECO:0007669"/>
    <property type="project" value="InterPro"/>
</dbReference>
<evidence type="ECO:0000256" key="7">
    <source>
        <dbReference type="RuleBase" id="RU000461"/>
    </source>
</evidence>
<evidence type="ECO:0000313" key="9">
    <source>
        <dbReference type="Proteomes" id="UP000288168"/>
    </source>
</evidence>
<organism evidence="8 9">
    <name type="scientific">Fusarium duplospermum</name>
    <dbReference type="NCBI Taxonomy" id="1325734"/>
    <lineage>
        <taxon>Eukaryota</taxon>
        <taxon>Fungi</taxon>
        <taxon>Dikarya</taxon>
        <taxon>Ascomycota</taxon>
        <taxon>Pezizomycotina</taxon>
        <taxon>Sordariomycetes</taxon>
        <taxon>Hypocreomycetidae</taxon>
        <taxon>Hypocreales</taxon>
        <taxon>Nectriaceae</taxon>
        <taxon>Fusarium</taxon>
        <taxon>Fusarium solani species complex</taxon>
    </lineage>
</organism>
<feature type="binding site" description="axial binding residue" evidence="6">
    <location>
        <position position="460"/>
    </location>
    <ligand>
        <name>heme</name>
        <dbReference type="ChEBI" id="CHEBI:30413"/>
    </ligand>
    <ligandPart>
        <name>Fe</name>
        <dbReference type="ChEBI" id="CHEBI:18248"/>
    </ligandPart>
</feature>
<dbReference type="GO" id="GO:0016705">
    <property type="term" value="F:oxidoreductase activity, acting on paired donors, with incorporation or reduction of molecular oxygen"/>
    <property type="evidence" value="ECO:0007669"/>
    <property type="project" value="InterPro"/>
</dbReference>
<keyword evidence="6 7" id="KW-0349">Heme</keyword>
<accession>A0A428PYW9</accession>
<dbReference type="STRING" id="1325734.A0A428PYW9"/>
<proteinExistence type="inferred from homology"/>
<evidence type="ECO:0008006" key="10">
    <source>
        <dbReference type="Google" id="ProtNLM"/>
    </source>
</evidence>
<evidence type="ECO:0000256" key="3">
    <source>
        <dbReference type="ARBA" id="ARBA00022723"/>
    </source>
</evidence>
<reference evidence="8 9" key="1">
    <citation type="submission" date="2017-06" db="EMBL/GenBank/DDBJ databases">
        <title>Comparative genomic analysis of Ambrosia Fusariam Clade fungi.</title>
        <authorList>
            <person name="Stajich J.E."/>
            <person name="Carrillo J."/>
            <person name="Kijimoto T."/>
            <person name="Eskalen A."/>
            <person name="O'Donnell K."/>
            <person name="Kasson M."/>
        </authorList>
    </citation>
    <scope>NUCLEOTIDE SEQUENCE [LARGE SCALE GENOMIC DNA]</scope>
    <source>
        <strain evidence="8 9">NRRL62584</strain>
    </source>
</reference>
<keyword evidence="7" id="KW-0560">Oxidoreductase</keyword>
<dbReference type="PANTHER" id="PTHR47582:SF1">
    <property type="entry name" value="P450, PUTATIVE (EUROFUNG)-RELATED"/>
    <property type="match status" value="1"/>
</dbReference>
<dbReference type="AlphaFoldDB" id="A0A428PYW9"/>
<protein>
    <recommendedName>
        <fullName evidence="10">Prostacyclin synthase</fullName>
    </recommendedName>
</protein>
<dbReference type="InterPro" id="IPR017972">
    <property type="entry name" value="Cyt_P450_CS"/>
</dbReference>
<keyword evidence="4 6" id="KW-0408">Iron</keyword>
<evidence type="ECO:0000256" key="4">
    <source>
        <dbReference type="ARBA" id="ARBA00023004"/>
    </source>
</evidence>
<dbReference type="OrthoDB" id="1470350at2759"/>
<dbReference type="PRINTS" id="PR00465">
    <property type="entry name" value="EP450IV"/>
</dbReference>
<comment type="cofactor">
    <cofactor evidence="1 6">
        <name>heme</name>
        <dbReference type="ChEBI" id="CHEBI:30413"/>
    </cofactor>
</comment>
<dbReference type="EMBL" id="NKCI01000075">
    <property type="protein sequence ID" value="RSL58254.1"/>
    <property type="molecule type" value="Genomic_DNA"/>
</dbReference>
<dbReference type="PROSITE" id="PS00086">
    <property type="entry name" value="CYTOCHROME_P450"/>
    <property type="match status" value="1"/>
</dbReference>
<dbReference type="PANTHER" id="PTHR47582">
    <property type="entry name" value="P450, PUTATIVE (EUROFUNG)-RELATED"/>
    <property type="match status" value="1"/>
</dbReference>
<evidence type="ECO:0000256" key="1">
    <source>
        <dbReference type="ARBA" id="ARBA00001971"/>
    </source>
</evidence>
<comment type="similarity">
    <text evidence="2 7">Belongs to the cytochrome P450 family.</text>
</comment>
<keyword evidence="9" id="KW-1185">Reference proteome</keyword>
<dbReference type="InterPro" id="IPR001128">
    <property type="entry name" value="Cyt_P450"/>
</dbReference>
<dbReference type="Proteomes" id="UP000288168">
    <property type="component" value="Unassembled WGS sequence"/>
</dbReference>
<name>A0A428PYW9_9HYPO</name>
<dbReference type="GO" id="GO:0020037">
    <property type="term" value="F:heme binding"/>
    <property type="evidence" value="ECO:0007669"/>
    <property type="project" value="InterPro"/>
</dbReference>
<sequence length="536" mass="59642">MSEAMTQNVTTDSNGFLAFVAEDVKQSPKLYLTGLALLLSVVFLQKLSSPGLDEREPPLLKPGIPVIGHLIGMMKHHGGYFQILFDKTRARIGTLPILGGKLYIIFEPAMVQSAYRNKNLAFEPFAVEFAQRELAISNESARIVRETNLVPDFFSVITKSMAGEYTHQMNANALKYVSKELKTLGSSEPSRIPNLYLWVRDMMTIATTEALYGPDNPIKGNPSLLEDLWTFEAGLTGILLNVFPSITARAAHYARARLQAALGKYYGAKKDQHEDAAQIVKSRATVLRNYGILGAEVGNFELALLHVSTANTIPTLFWFMAQIYTRPELVSRLREEVVPVAQHSDDNEVIIDITTLDQKCPLLVSCYREAIRLSNQTVGNRRVMEDTTISDGKGNSYLLKKGLNVQMSAQVLHTMHSVWGNDVMEFDPERFIEKGGKENLQSDRAKRTSFAPFGGGRHLCPGRNFAFAENLGLMTSLLLGFDVSPLDQDYTAFKVPSMKACVFSEAAGKPENEGQGFGVQIQKKKGWEKTQWRFVS</sequence>
<dbReference type="CDD" id="cd11040">
    <property type="entry name" value="CYP7_CYP8-like"/>
    <property type="match status" value="1"/>
</dbReference>
<gene>
    <name evidence="8" type="ORF">CEP54_007870</name>
</gene>
<evidence type="ECO:0000256" key="6">
    <source>
        <dbReference type="PIRSR" id="PIRSR602403-1"/>
    </source>
</evidence>
<evidence type="ECO:0000256" key="5">
    <source>
        <dbReference type="ARBA" id="ARBA00023033"/>
    </source>
</evidence>
<keyword evidence="5 7" id="KW-0503">Monooxygenase</keyword>
<dbReference type="GO" id="GO:0004497">
    <property type="term" value="F:monooxygenase activity"/>
    <property type="evidence" value="ECO:0007669"/>
    <property type="project" value="UniProtKB-KW"/>
</dbReference>
<dbReference type="InterPro" id="IPR002403">
    <property type="entry name" value="Cyt_P450_E_grp-IV"/>
</dbReference>
<keyword evidence="3 6" id="KW-0479">Metal-binding</keyword>
<dbReference type="Pfam" id="PF00067">
    <property type="entry name" value="p450"/>
    <property type="match status" value="1"/>
</dbReference>
<dbReference type="SUPFAM" id="SSF48264">
    <property type="entry name" value="Cytochrome P450"/>
    <property type="match status" value="1"/>
</dbReference>